<comment type="caution">
    <text evidence="1">The sequence shown here is derived from an EMBL/GenBank/DDBJ whole genome shotgun (WGS) entry which is preliminary data.</text>
</comment>
<dbReference type="Proteomes" id="UP000291343">
    <property type="component" value="Unassembled WGS sequence"/>
</dbReference>
<evidence type="ECO:0000313" key="1">
    <source>
        <dbReference type="EMBL" id="RZF41333.1"/>
    </source>
</evidence>
<sequence length="279" mass="31479">RRSTFPSVYRACHRRRKVLKKKNSGWDGEGRRQSDVIDERASLSRLEAASSDAKISSRSFRRCPLFLCGGWGTRAGAGSLEPLGRSVTSQQSAALPCRVCQWSFERADCWFAPYTVLDTRVCGVKFILVPFDIFKYSVFWILPPCVNGDNTHPYTEVITLTDILRPPCVEGTSQQLRIIVSAPAYIPIIINNTRIGIAPLSNICVTIIPLSSTTFLVIVVNMHADAVADFLEQNNVVQAFQFQFDNTQKQEKTTIQNKKHLLNLQNKTRELNNIVVFRK</sequence>
<proteinExistence type="predicted"/>
<feature type="non-terminal residue" evidence="1">
    <location>
        <position position="1"/>
    </location>
</feature>
<protein>
    <submittedName>
        <fullName evidence="1">Uncharacterized protein</fullName>
    </submittedName>
</protein>
<name>A0A482X6J6_LAOST</name>
<evidence type="ECO:0000313" key="2">
    <source>
        <dbReference type="Proteomes" id="UP000291343"/>
    </source>
</evidence>
<gene>
    <name evidence="1" type="ORF">LSTR_LSTR000047</name>
</gene>
<reference evidence="1 2" key="1">
    <citation type="journal article" date="2017" name="Gigascience">
        <title>Genome sequence of the small brown planthopper, Laodelphax striatellus.</title>
        <authorList>
            <person name="Zhu J."/>
            <person name="Jiang F."/>
            <person name="Wang X."/>
            <person name="Yang P."/>
            <person name="Bao Y."/>
            <person name="Zhao W."/>
            <person name="Wang W."/>
            <person name="Lu H."/>
            <person name="Wang Q."/>
            <person name="Cui N."/>
            <person name="Li J."/>
            <person name="Chen X."/>
            <person name="Luo L."/>
            <person name="Yu J."/>
            <person name="Kang L."/>
            <person name="Cui F."/>
        </authorList>
    </citation>
    <scope>NUCLEOTIDE SEQUENCE [LARGE SCALE GENOMIC DNA]</scope>
    <source>
        <strain evidence="1">Lst14</strain>
    </source>
</reference>
<dbReference type="EMBL" id="QKKF02016774">
    <property type="protein sequence ID" value="RZF41333.1"/>
    <property type="molecule type" value="Genomic_DNA"/>
</dbReference>
<keyword evidence="2" id="KW-1185">Reference proteome</keyword>
<organism evidence="1 2">
    <name type="scientific">Laodelphax striatellus</name>
    <name type="common">Small brown planthopper</name>
    <name type="synonym">Delphax striatella</name>
    <dbReference type="NCBI Taxonomy" id="195883"/>
    <lineage>
        <taxon>Eukaryota</taxon>
        <taxon>Metazoa</taxon>
        <taxon>Ecdysozoa</taxon>
        <taxon>Arthropoda</taxon>
        <taxon>Hexapoda</taxon>
        <taxon>Insecta</taxon>
        <taxon>Pterygota</taxon>
        <taxon>Neoptera</taxon>
        <taxon>Paraneoptera</taxon>
        <taxon>Hemiptera</taxon>
        <taxon>Auchenorrhyncha</taxon>
        <taxon>Fulgoroidea</taxon>
        <taxon>Delphacidae</taxon>
        <taxon>Criomorphinae</taxon>
        <taxon>Laodelphax</taxon>
    </lineage>
</organism>
<dbReference type="AlphaFoldDB" id="A0A482X6J6"/>
<dbReference type="InParanoid" id="A0A482X6J6"/>
<accession>A0A482X6J6</accession>